<reference evidence="4 5" key="1">
    <citation type="submission" date="2019-05" db="EMBL/GenBank/DDBJ databases">
        <title>Emergence of the Ug99 lineage of the wheat stem rust pathogen through somatic hybridization.</title>
        <authorList>
            <person name="Li F."/>
            <person name="Upadhyaya N.M."/>
            <person name="Sperschneider J."/>
            <person name="Matny O."/>
            <person name="Nguyen-Phuc H."/>
            <person name="Mago R."/>
            <person name="Raley C."/>
            <person name="Miller M.E."/>
            <person name="Silverstein K.A.T."/>
            <person name="Henningsen E."/>
            <person name="Hirsch C.D."/>
            <person name="Visser B."/>
            <person name="Pretorius Z.A."/>
            <person name="Steffenson B.J."/>
            <person name="Schwessinger B."/>
            <person name="Dodds P.N."/>
            <person name="Figueroa M."/>
        </authorList>
    </citation>
    <scope>NUCLEOTIDE SEQUENCE [LARGE SCALE GENOMIC DNA]</scope>
    <source>
        <strain evidence="2">21-0</strain>
        <strain evidence="3 5">Ug99</strain>
    </source>
</reference>
<evidence type="ECO:0000313" key="5">
    <source>
        <dbReference type="Proteomes" id="UP000325313"/>
    </source>
</evidence>
<dbReference type="Proteomes" id="UP000325313">
    <property type="component" value="Unassembled WGS sequence"/>
</dbReference>
<evidence type="ECO:0000313" key="4">
    <source>
        <dbReference type="Proteomes" id="UP000324748"/>
    </source>
</evidence>
<comment type="caution">
    <text evidence="2">The sequence shown here is derived from an EMBL/GenBank/DDBJ whole genome shotgun (WGS) entry which is preliminary data.</text>
</comment>
<evidence type="ECO:0000256" key="1">
    <source>
        <dbReference type="SAM" id="SignalP"/>
    </source>
</evidence>
<evidence type="ECO:0000313" key="3">
    <source>
        <dbReference type="EMBL" id="KAA1128066.1"/>
    </source>
</evidence>
<dbReference type="Proteomes" id="UP000324748">
    <property type="component" value="Unassembled WGS sequence"/>
</dbReference>
<feature type="chain" id="PRO_5036137402" description="Secreted protein" evidence="1">
    <location>
        <begin position="26"/>
        <end position="160"/>
    </location>
</feature>
<dbReference type="AlphaFoldDB" id="A0A5B0N7R7"/>
<proteinExistence type="predicted"/>
<gene>
    <name evidence="2" type="ORF">PGT21_003127</name>
    <name evidence="3" type="ORF">PGTUg99_018129</name>
</gene>
<dbReference type="EMBL" id="VDEP01000145">
    <property type="protein sequence ID" value="KAA1128066.1"/>
    <property type="molecule type" value="Genomic_DNA"/>
</dbReference>
<evidence type="ECO:0008006" key="6">
    <source>
        <dbReference type="Google" id="ProtNLM"/>
    </source>
</evidence>
<dbReference type="EMBL" id="VSWC01000106">
    <property type="protein sequence ID" value="KAA1085325.1"/>
    <property type="molecule type" value="Genomic_DNA"/>
</dbReference>
<name>A0A5B0N7R7_PUCGR</name>
<protein>
    <recommendedName>
        <fullName evidence="6">Secreted protein</fullName>
    </recommendedName>
</protein>
<keyword evidence="4" id="KW-1185">Reference proteome</keyword>
<sequence>MIAFPRLQNILVVIALVITVHPGSARDVSRSESVTCDIFFYPIGIQDKYMCRTTKRDRSGKHQQFKCASSSCKIRTVDWSKYTFQKCSYYIGGDRAKGIDSIKEPNPSITPIQYHANIEKSYVDVQNQADRWWYQCIYSTLVNDDINAARAVCTACDLVK</sequence>
<organism evidence="2 4">
    <name type="scientific">Puccinia graminis f. sp. tritici</name>
    <dbReference type="NCBI Taxonomy" id="56615"/>
    <lineage>
        <taxon>Eukaryota</taxon>
        <taxon>Fungi</taxon>
        <taxon>Dikarya</taxon>
        <taxon>Basidiomycota</taxon>
        <taxon>Pucciniomycotina</taxon>
        <taxon>Pucciniomycetes</taxon>
        <taxon>Pucciniales</taxon>
        <taxon>Pucciniaceae</taxon>
        <taxon>Puccinia</taxon>
    </lineage>
</organism>
<keyword evidence="1" id="KW-0732">Signal</keyword>
<evidence type="ECO:0000313" key="2">
    <source>
        <dbReference type="EMBL" id="KAA1085325.1"/>
    </source>
</evidence>
<accession>A0A5B0N7R7</accession>
<feature type="signal peptide" evidence="1">
    <location>
        <begin position="1"/>
        <end position="25"/>
    </location>
</feature>